<dbReference type="Proteomes" id="UP000234335">
    <property type="component" value="Unassembled WGS sequence"/>
</dbReference>
<dbReference type="InterPro" id="IPR032810">
    <property type="entry name" value="CCA-adding_enz_C"/>
</dbReference>
<dbReference type="CDD" id="cd05398">
    <property type="entry name" value="NT_ClassII-CCAase"/>
    <property type="match status" value="1"/>
</dbReference>
<dbReference type="GO" id="GO:0008033">
    <property type="term" value="P:tRNA processing"/>
    <property type="evidence" value="ECO:0007669"/>
    <property type="project" value="UniProtKB-KW"/>
</dbReference>
<accession>A0A2I1M9B1</accession>
<keyword evidence="5" id="KW-0479">Metal-binding</keyword>
<dbReference type="RefSeq" id="WP_101540377.1">
    <property type="nucleotide sequence ID" value="NZ_PKGS01000003.1"/>
</dbReference>
<keyword evidence="14" id="KW-1185">Reference proteome</keyword>
<evidence type="ECO:0000256" key="4">
    <source>
        <dbReference type="ARBA" id="ARBA00022695"/>
    </source>
</evidence>
<keyword evidence="4 13" id="KW-0548">Nucleotidyltransferase</keyword>
<comment type="caution">
    <text evidence="13">The sequence shown here is derived from an EMBL/GenBank/DDBJ whole genome shotgun (WGS) entry which is preliminary data.</text>
</comment>
<dbReference type="EMBL" id="PKGS01000003">
    <property type="protein sequence ID" value="PKZ16716.1"/>
    <property type="molecule type" value="Genomic_DNA"/>
</dbReference>
<gene>
    <name evidence="13" type="ORF">CYJ34_05170</name>
</gene>
<keyword evidence="8 9" id="KW-0694">RNA-binding</keyword>
<name>A0A2I1M9B1_9FIRM</name>
<dbReference type="Gene3D" id="1.10.246.80">
    <property type="match status" value="1"/>
</dbReference>
<evidence type="ECO:0000259" key="10">
    <source>
        <dbReference type="Pfam" id="PF01743"/>
    </source>
</evidence>
<sequence length="438" mass="50491">MTNKIIDQLEDSGYETYIVGGCVRDELLNRKNFDIDITTIAKPDEIKEVFKNYKIIDIGAKFGTIKVLDKENEYEITSMRCESGYSDKRHPEKIAFTNDIIKDLQRRDFTINAMAKRNGEILDLFDGKKDLENKIIRAVGNPDNRIKEDVLRSLRAVRFATSLDFNIEENLKSAIRKHAASIDAISKERVQVEINKILLADNQKRGIKILDDVGLLPYIFPEVYKTKGFNQHSSFHVDDLYNHTLSVLEKTPPILEVRMAALYHDVGKVDTFFLDENGEGRFFGHQNLSEELLIKRLKTLKYSNKFIENTSVLVKRHMDNTNTYTKKSIRKLLRNIGEENLLNLFKLQRADVLSTKYADDSNIDLGIKLLEEIKNDNVPTNKSQIKINGNDLKKLGFKEGKELGQTLKIIENLVYEEKLNNDKKEIINYIKSNILNVD</sequence>
<dbReference type="GO" id="GO:0000166">
    <property type="term" value="F:nucleotide binding"/>
    <property type="evidence" value="ECO:0007669"/>
    <property type="project" value="UniProtKB-KW"/>
</dbReference>
<evidence type="ECO:0000256" key="6">
    <source>
        <dbReference type="ARBA" id="ARBA00022741"/>
    </source>
</evidence>
<dbReference type="AlphaFoldDB" id="A0A2I1M9B1"/>
<dbReference type="Pfam" id="PF01743">
    <property type="entry name" value="PolyA_pol"/>
    <property type="match status" value="1"/>
</dbReference>
<dbReference type="GO" id="GO:0046872">
    <property type="term" value="F:metal ion binding"/>
    <property type="evidence" value="ECO:0007669"/>
    <property type="project" value="UniProtKB-KW"/>
</dbReference>
<evidence type="ECO:0000256" key="1">
    <source>
        <dbReference type="ARBA" id="ARBA00001946"/>
    </source>
</evidence>
<protein>
    <submittedName>
        <fullName evidence="13">tRNA adenylyltransferase</fullName>
    </submittedName>
</protein>
<evidence type="ECO:0000256" key="2">
    <source>
        <dbReference type="ARBA" id="ARBA00022679"/>
    </source>
</evidence>
<evidence type="ECO:0000256" key="9">
    <source>
        <dbReference type="RuleBase" id="RU003953"/>
    </source>
</evidence>
<dbReference type="InterPro" id="IPR002646">
    <property type="entry name" value="PolA_pol_head_dom"/>
</dbReference>
<evidence type="ECO:0000259" key="11">
    <source>
        <dbReference type="Pfam" id="PF12627"/>
    </source>
</evidence>
<keyword evidence="2 9" id="KW-0808">Transferase</keyword>
<evidence type="ECO:0000256" key="8">
    <source>
        <dbReference type="ARBA" id="ARBA00022884"/>
    </source>
</evidence>
<feature type="domain" description="CCA-adding enzyme C-terminal" evidence="12">
    <location>
        <begin position="288"/>
        <end position="429"/>
    </location>
</feature>
<dbReference type="SUPFAM" id="SSF81301">
    <property type="entry name" value="Nucleotidyltransferase"/>
    <property type="match status" value="1"/>
</dbReference>
<dbReference type="InterPro" id="IPR032828">
    <property type="entry name" value="PolyA_RNA-bd"/>
</dbReference>
<dbReference type="SUPFAM" id="SSF81891">
    <property type="entry name" value="Poly A polymerase C-terminal region-like"/>
    <property type="match status" value="1"/>
</dbReference>
<keyword evidence="7" id="KW-0460">Magnesium</keyword>
<dbReference type="Pfam" id="PF13735">
    <property type="entry name" value="tRNA_NucTran2_2"/>
    <property type="match status" value="1"/>
</dbReference>
<proteinExistence type="inferred from homology"/>
<organism evidence="13 14">
    <name type="scientific">Anaerococcus octavius</name>
    <dbReference type="NCBI Taxonomy" id="54007"/>
    <lineage>
        <taxon>Bacteria</taxon>
        <taxon>Bacillati</taxon>
        <taxon>Bacillota</taxon>
        <taxon>Tissierellia</taxon>
        <taxon>Tissierellales</taxon>
        <taxon>Peptoniphilaceae</taxon>
        <taxon>Anaerococcus</taxon>
    </lineage>
</organism>
<dbReference type="CDD" id="cd00077">
    <property type="entry name" value="HDc"/>
    <property type="match status" value="1"/>
</dbReference>
<evidence type="ECO:0000256" key="3">
    <source>
        <dbReference type="ARBA" id="ARBA00022694"/>
    </source>
</evidence>
<dbReference type="InterPro" id="IPR043519">
    <property type="entry name" value="NT_sf"/>
</dbReference>
<dbReference type="PANTHER" id="PTHR46173:SF1">
    <property type="entry name" value="CCA TRNA NUCLEOTIDYLTRANSFERASE 1, MITOCHONDRIAL"/>
    <property type="match status" value="1"/>
</dbReference>
<feature type="domain" description="tRNA nucleotidyltransferase/poly(A) polymerase RNA and SrmB- binding" evidence="11">
    <location>
        <begin position="164"/>
        <end position="223"/>
    </location>
</feature>
<evidence type="ECO:0000256" key="5">
    <source>
        <dbReference type="ARBA" id="ARBA00022723"/>
    </source>
</evidence>
<dbReference type="GO" id="GO:0000049">
    <property type="term" value="F:tRNA binding"/>
    <property type="evidence" value="ECO:0007669"/>
    <property type="project" value="TreeGrafter"/>
</dbReference>
<dbReference type="InterPro" id="IPR003607">
    <property type="entry name" value="HD/PDEase_dom"/>
</dbReference>
<evidence type="ECO:0000313" key="14">
    <source>
        <dbReference type="Proteomes" id="UP000234335"/>
    </source>
</evidence>
<dbReference type="InterPro" id="IPR050264">
    <property type="entry name" value="Bact_CCA-adding_enz_type3_sf"/>
</dbReference>
<evidence type="ECO:0000256" key="7">
    <source>
        <dbReference type="ARBA" id="ARBA00022842"/>
    </source>
</evidence>
<keyword evidence="3" id="KW-0819">tRNA processing</keyword>
<evidence type="ECO:0000313" key="13">
    <source>
        <dbReference type="EMBL" id="PKZ16716.1"/>
    </source>
</evidence>
<dbReference type="Gene3D" id="3.30.460.10">
    <property type="entry name" value="Beta Polymerase, domain 2"/>
    <property type="match status" value="1"/>
</dbReference>
<keyword evidence="6" id="KW-0547">Nucleotide-binding</keyword>
<dbReference type="PANTHER" id="PTHR46173">
    <property type="entry name" value="CCA TRNA NUCLEOTIDYLTRANSFERASE 1, MITOCHONDRIAL"/>
    <property type="match status" value="1"/>
</dbReference>
<dbReference type="Pfam" id="PF12627">
    <property type="entry name" value="PolyA_pol_RNAbd"/>
    <property type="match status" value="1"/>
</dbReference>
<dbReference type="Gene3D" id="1.10.3090.10">
    <property type="entry name" value="cca-adding enzyme, domain 2"/>
    <property type="match status" value="1"/>
</dbReference>
<dbReference type="GO" id="GO:0016779">
    <property type="term" value="F:nucleotidyltransferase activity"/>
    <property type="evidence" value="ECO:0007669"/>
    <property type="project" value="UniProtKB-KW"/>
</dbReference>
<comment type="similarity">
    <text evidence="9">Belongs to the tRNA nucleotidyltransferase/poly(A) polymerase family.</text>
</comment>
<reference evidence="13 14" key="1">
    <citation type="submission" date="2017-12" db="EMBL/GenBank/DDBJ databases">
        <title>Phylogenetic diversity of female urinary microbiome.</title>
        <authorList>
            <person name="Thomas-White K."/>
            <person name="Wolfe A.J."/>
        </authorList>
    </citation>
    <scope>NUCLEOTIDE SEQUENCE [LARGE SCALE GENOMIC DNA]</scope>
    <source>
        <strain evidence="13 14">UMB0119</strain>
    </source>
</reference>
<feature type="domain" description="Poly A polymerase head" evidence="10">
    <location>
        <begin position="16"/>
        <end position="137"/>
    </location>
</feature>
<evidence type="ECO:0000259" key="12">
    <source>
        <dbReference type="Pfam" id="PF13735"/>
    </source>
</evidence>
<comment type="cofactor">
    <cofactor evidence="1">
        <name>Mg(2+)</name>
        <dbReference type="ChEBI" id="CHEBI:18420"/>
    </cofactor>
</comment>